<feature type="domain" description="Cation/H+ exchanger transmembrane" evidence="8">
    <location>
        <begin position="18"/>
        <end position="373"/>
    </location>
</feature>
<evidence type="ECO:0000256" key="5">
    <source>
        <dbReference type="ARBA" id="ARBA00023065"/>
    </source>
</evidence>
<keyword evidence="3 7" id="KW-0812">Transmembrane</keyword>
<organism evidence="9 10">
    <name type="scientific">Thiohalospira halophila DSM 15071</name>
    <dbReference type="NCBI Taxonomy" id="1123397"/>
    <lineage>
        <taxon>Bacteria</taxon>
        <taxon>Pseudomonadati</taxon>
        <taxon>Pseudomonadota</taxon>
        <taxon>Gammaproteobacteria</taxon>
        <taxon>Thiohalospirales</taxon>
        <taxon>Thiohalospiraceae</taxon>
        <taxon>Thiohalospira</taxon>
    </lineage>
</organism>
<dbReference type="STRING" id="1123397.SAMN05660831_01982"/>
<feature type="transmembrane region" description="Helical" evidence="7">
    <location>
        <begin position="224"/>
        <end position="254"/>
    </location>
</feature>
<keyword evidence="10" id="KW-1185">Reference proteome</keyword>
<dbReference type="GO" id="GO:0015297">
    <property type="term" value="F:antiporter activity"/>
    <property type="evidence" value="ECO:0007669"/>
    <property type="project" value="UniProtKB-KW"/>
</dbReference>
<dbReference type="Gene3D" id="1.20.1530.20">
    <property type="match status" value="1"/>
</dbReference>
<keyword evidence="4 7" id="KW-1133">Transmembrane helix</keyword>
<dbReference type="InterPro" id="IPR038770">
    <property type="entry name" value="Na+/solute_symporter_sf"/>
</dbReference>
<accession>A0A1I1TRA8</accession>
<feature type="transmembrane region" description="Helical" evidence="7">
    <location>
        <begin position="190"/>
        <end position="212"/>
    </location>
</feature>
<evidence type="ECO:0000256" key="2">
    <source>
        <dbReference type="ARBA" id="ARBA00022449"/>
    </source>
</evidence>
<feature type="transmembrane region" description="Helical" evidence="7">
    <location>
        <begin position="6"/>
        <end position="25"/>
    </location>
</feature>
<evidence type="ECO:0000259" key="8">
    <source>
        <dbReference type="Pfam" id="PF00999"/>
    </source>
</evidence>
<evidence type="ECO:0000256" key="7">
    <source>
        <dbReference type="SAM" id="Phobius"/>
    </source>
</evidence>
<dbReference type="PANTHER" id="PTHR43021">
    <property type="entry name" value="NA(+)/H(+) ANTIPORTER-RELATED"/>
    <property type="match status" value="1"/>
</dbReference>
<evidence type="ECO:0000256" key="1">
    <source>
        <dbReference type="ARBA" id="ARBA00004141"/>
    </source>
</evidence>
<evidence type="ECO:0000313" key="10">
    <source>
        <dbReference type="Proteomes" id="UP000198611"/>
    </source>
</evidence>
<evidence type="ECO:0000256" key="3">
    <source>
        <dbReference type="ARBA" id="ARBA00022692"/>
    </source>
</evidence>
<proteinExistence type="predicted"/>
<keyword evidence="6 7" id="KW-0472">Membrane</keyword>
<dbReference type="AlphaFoldDB" id="A0A1I1TRA8"/>
<protein>
    <submittedName>
        <fullName evidence="9">Kef-type K+ transport system, membrane component KefB</fullName>
    </submittedName>
</protein>
<dbReference type="GO" id="GO:0016020">
    <property type="term" value="C:membrane"/>
    <property type="evidence" value="ECO:0007669"/>
    <property type="project" value="UniProtKB-SubCell"/>
</dbReference>
<name>A0A1I1TRA8_9GAMM</name>
<evidence type="ECO:0000256" key="6">
    <source>
        <dbReference type="ARBA" id="ARBA00023136"/>
    </source>
</evidence>
<dbReference type="InterPro" id="IPR006153">
    <property type="entry name" value="Cation/H_exchanger_TM"/>
</dbReference>
<reference evidence="9 10" key="1">
    <citation type="submission" date="2016-10" db="EMBL/GenBank/DDBJ databases">
        <authorList>
            <person name="de Groot N.N."/>
        </authorList>
    </citation>
    <scope>NUCLEOTIDE SEQUENCE [LARGE SCALE GENOMIC DNA]</scope>
    <source>
        <strain evidence="9 10">HL3</strain>
    </source>
</reference>
<feature type="transmembrane region" description="Helical" evidence="7">
    <location>
        <begin position="155"/>
        <end position="178"/>
    </location>
</feature>
<comment type="subcellular location">
    <subcellularLocation>
        <location evidence="1">Membrane</location>
        <topology evidence="1">Multi-pass membrane protein</topology>
    </subcellularLocation>
</comment>
<feature type="transmembrane region" description="Helical" evidence="7">
    <location>
        <begin position="121"/>
        <end position="143"/>
    </location>
</feature>
<gene>
    <name evidence="9" type="ORF">SAMN05660831_01982</name>
</gene>
<feature type="transmembrane region" description="Helical" evidence="7">
    <location>
        <begin position="65"/>
        <end position="83"/>
    </location>
</feature>
<dbReference type="RefSeq" id="WP_093428605.1">
    <property type="nucleotide sequence ID" value="NZ_FOMJ01000006.1"/>
</dbReference>
<keyword evidence="5" id="KW-0406">Ion transport</keyword>
<feature type="transmembrane region" description="Helical" evidence="7">
    <location>
        <begin position="32"/>
        <end position="53"/>
    </location>
</feature>
<dbReference type="PANTHER" id="PTHR43021:SF2">
    <property type="entry name" value="CATION_H+ EXCHANGER DOMAIN-CONTAINING PROTEIN"/>
    <property type="match status" value="1"/>
</dbReference>
<feature type="transmembrane region" description="Helical" evidence="7">
    <location>
        <begin position="95"/>
        <end position="115"/>
    </location>
</feature>
<dbReference type="Pfam" id="PF00999">
    <property type="entry name" value="Na_H_Exchanger"/>
    <property type="match status" value="1"/>
</dbReference>
<keyword evidence="2" id="KW-0813">Transport</keyword>
<evidence type="ECO:0000256" key="4">
    <source>
        <dbReference type="ARBA" id="ARBA00022989"/>
    </source>
</evidence>
<dbReference type="OrthoDB" id="9778229at2"/>
<dbReference type="GO" id="GO:1902600">
    <property type="term" value="P:proton transmembrane transport"/>
    <property type="evidence" value="ECO:0007669"/>
    <property type="project" value="InterPro"/>
</dbReference>
<dbReference type="Proteomes" id="UP000198611">
    <property type="component" value="Unassembled WGS sequence"/>
</dbReference>
<sequence length="400" mass="40351">MTEPGPLFDIGLLLAVGMVAGLIAARFGLPRVAGYVLAGVAFSPGLLGEALRLEVAAWSPPLTDAALGIIAYLVGGSITTGQLRRMGRLIVTTTLGESLGSVLLVGLTLSALLWFTGAESLSLALALASVAGTTAPAATVAVMHQYRADGPLTRTLLGVVALDDALGIIVFSLALVLLTGSSLVGAGERAAMEIGGALALGGLGGWLLARFAHLLREDSLRLPVVLAALLLVLGVASAVGASALLASLTLGFAARHFQRSGGERLFAPLEAMEEAVFLIFFTVAGSHFQPGIFAAHPELVAGYVLARLAGKTSGAFLGARLGGAPPVVSRWIGFGLAPQAGVAVGLALTLAERPAFGEAGDIVVNVILASVLVNEVIGPLAASLALRRAGEAGEAPNGED</sequence>
<keyword evidence="2" id="KW-0050">Antiport</keyword>
<dbReference type="EMBL" id="FOMJ01000006">
    <property type="protein sequence ID" value="SFD61171.1"/>
    <property type="molecule type" value="Genomic_DNA"/>
</dbReference>
<evidence type="ECO:0000313" key="9">
    <source>
        <dbReference type="EMBL" id="SFD61171.1"/>
    </source>
</evidence>